<evidence type="ECO:0000256" key="4">
    <source>
        <dbReference type="ARBA" id="ARBA00023136"/>
    </source>
</evidence>
<evidence type="ECO:0000313" key="8">
    <source>
        <dbReference type="EMBL" id="CAL4140790.1"/>
    </source>
</evidence>
<gene>
    <name evidence="8" type="ORF">MNOR_LOCUS28738</name>
</gene>
<keyword evidence="4 6" id="KW-0472">Membrane</keyword>
<dbReference type="Proteomes" id="UP001497623">
    <property type="component" value="Unassembled WGS sequence"/>
</dbReference>
<evidence type="ECO:0000256" key="7">
    <source>
        <dbReference type="SAM" id="SignalP"/>
    </source>
</evidence>
<evidence type="ECO:0000313" key="9">
    <source>
        <dbReference type="Proteomes" id="UP001497623"/>
    </source>
</evidence>
<dbReference type="PANTHER" id="PTHR24368:SF210">
    <property type="entry name" value="SURFACE ANTIGEN BSPA-LIKE"/>
    <property type="match status" value="1"/>
</dbReference>
<comment type="subcellular location">
    <subcellularLocation>
        <location evidence="1">Membrane</location>
        <topology evidence="1">Single-pass type I membrane protein</topology>
    </subcellularLocation>
</comment>
<reference evidence="8 9" key="1">
    <citation type="submission" date="2024-05" db="EMBL/GenBank/DDBJ databases">
        <authorList>
            <person name="Wallberg A."/>
        </authorList>
    </citation>
    <scope>NUCLEOTIDE SEQUENCE [LARGE SCALE GENOMIC DNA]</scope>
</reference>
<dbReference type="Gene3D" id="3.80.10.10">
    <property type="entry name" value="Ribonuclease Inhibitor"/>
    <property type="match status" value="2"/>
</dbReference>
<sequence>MPYIFKRSVTMRKILAIICQILLLQKCQGIIPSDEAGAQVIDAQKAASPVCQPLYDNLKKYMCSGHSGEVNLKEFELPEDIESLTISDGRELILNLATLTSFHKLTNLIIQDSQVKELKINGSDPVQIKVLKFIRSWSHCPDKISLYAVDCGIRLLDINSKVIYSLQGLEELHITNCTLSSITQPELPIRLTITGGGIDCLFPDHAILPQEERLVNFQWIGEWIKHHNATLADDVMCFCNVMHYKPFYSLNHISIKKKIKVDLERMEHCPSKCKCPLQGLTINKADDQFNIGKESLTNTNEWSPMIEVICKNVSLTKMPTQIPKHTTSFQASYNNITDINEIFVNDQYLKIHKILLDHNQIKSIDGDKFYKYLLNRHLDFALDLSYNQLEELPVRQMLMAYKFKRIYPQIRVTNNPFNCRKCDFLIEFQDILTRYNKGFEQSQEVRCSKSSEDYPNKRQVLSLDVNYLCAPDEPYLDQIDYINISLASILLLLFVNFAYNFYQYKTYSKLPWIVTKGPLGMGQGF</sequence>
<protein>
    <submittedName>
        <fullName evidence="8">Uncharacterized protein</fullName>
    </submittedName>
</protein>
<accession>A0AAV2RW96</accession>
<feature type="transmembrane region" description="Helical" evidence="6">
    <location>
        <begin position="481"/>
        <end position="502"/>
    </location>
</feature>
<feature type="signal peptide" evidence="7">
    <location>
        <begin position="1"/>
        <end position="29"/>
    </location>
</feature>
<evidence type="ECO:0000256" key="3">
    <source>
        <dbReference type="ARBA" id="ARBA00022989"/>
    </source>
</evidence>
<keyword evidence="9" id="KW-1185">Reference proteome</keyword>
<dbReference type="InterPro" id="IPR032675">
    <property type="entry name" value="LRR_dom_sf"/>
</dbReference>
<name>A0AAV2RW96_MEGNR</name>
<keyword evidence="7" id="KW-0732">Signal</keyword>
<dbReference type="AlphaFoldDB" id="A0AAV2RW96"/>
<dbReference type="PANTHER" id="PTHR24368">
    <property type="entry name" value="AMPHOTERIN-INDUCED PROTEIN"/>
    <property type="match status" value="1"/>
</dbReference>
<dbReference type="SUPFAM" id="SSF52058">
    <property type="entry name" value="L domain-like"/>
    <property type="match status" value="1"/>
</dbReference>
<evidence type="ECO:0000256" key="1">
    <source>
        <dbReference type="ARBA" id="ARBA00004479"/>
    </source>
</evidence>
<evidence type="ECO:0000256" key="2">
    <source>
        <dbReference type="ARBA" id="ARBA00022692"/>
    </source>
</evidence>
<keyword evidence="3 6" id="KW-1133">Transmembrane helix</keyword>
<proteinExistence type="predicted"/>
<keyword evidence="5" id="KW-0325">Glycoprotein</keyword>
<keyword evidence="2 6" id="KW-0812">Transmembrane</keyword>
<dbReference type="EMBL" id="CAXKWB010032226">
    <property type="protein sequence ID" value="CAL4140790.1"/>
    <property type="molecule type" value="Genomic_DNA"/>
</dbReference>
<dbReference type="GO" id="GO:0016020">
    <property type="term" value="C:membrane"/>
    <property type="evidence" value="ECO:0007669"/>
    <property type="project" value="UniProtKB-SubCell"/>
</dbReference>
<evidence type="ECO:0000256" key="5">
    <source>
        <dbReference type="ARBA" id="ARBA00023180"/>
    </source>
</evidence>
<feature type="chain" id="PRO_5043584639" evidence="7">
    <location>
        <begin position="30"/>
        <end position="525"/>
    </location>
</feature>
<organism evidence="8 9">
    <name type="scientific">Meganyctiphanes norvegica</name>
    <name type="common">Northern krill</name>
    <name type="synonym">Thysanopoda norvegica</name>
    <dbReference type="NCBI Taxonomy" id="48144"/>
    <lineage>
        <taxon>Eukaryota</taxon>
        <taxon>Metazoa</taxon>
        <taxon>Ecdysozoa</taxon>
        <taxon>Arthropoda</taxon>
        <taxon>Crustacea</taxon>
        <taxon>Multicrustacea</taxon>
        <taxon>Malacostraca</taxon>
        <taxon>Eumalacostraca</taxon>
        <taxon>Eucarida</taxon>
        <taxon>Euphausiacea</taxon>
        <taxon>Euphausiidae</taxon>
        <taxon>Meganyctiphanes</taxon>
    </lineage>
</organism>
<evidence type="ECO:0000256" key="6">
    <source>
        <dbReference type="SAM" id="Phobius"/>
    </source>
</evidence>
<dbReference type="InterPro" id="IPR031283">
    <property type="entry name" value="AMIGO"/>
</dbReference>
<comment type="caution">
    <text evidence="8">The sequence shown here is derived from an EMBL/GenBank/DDBJ whole genome shotgun (WGS) entry which is preliminary data.</text>
</comment>